<evidence type="ECO:0000313" key="2">
    <source>
        <dbReference type="Proteomes" id="UP000789738"/>
    </source>
</evidence>
<dbReference type="Proteomes" id="UP000789738">
    <property type="component" value="Unassembled WGS sequence"/>
</dbReference>
<sequence length="42" mass="5065">MNTEFIIYILIQRGNVYAKDKIPRIYFYNYDGFCNGLCYDCL</sequence>
<proteinExistence type="predicted"/>
<dbReference type="AlphaFoldDB" id="A0AA86JZC8"/>
<gene>
    <name evidence="1" type="ORF">CNEO_44462</name>
</gene>
<comment type="caution">
    <text evidence="1">The sequence shown here is derived from an EMBL/GenBank/DDBJ whole genome shotgun (WGS) entry which is preliminary data.</text>
</comment>
<evidence type="ECO:0000313" key="1">
    <source>
        <dbReference type="EMBL" id="CAG9709890.1"/>
    </source>
</evidence>
<protein>
    <submittedName>
        <fullName evidence="1">Uncharacterized protein</fullName>
    </submittedName>
</protein>
<reference evidence="1" key="1">
    <citation type="submission" date="2021-10" db="EMBL/GenBank/DDBJ databases">
        <authorList>
            <person name="Mesa V."/>
        </authorList>
    </citation>
    <scope>NUCLEOTIDE SEQUENCE</scope>
    <source>
        <strain evidence="1">CC3_PB</strain>
    </source>
</reference>
<accession>A0AA86JZC8</accession>
<name>A0AA86JZC8_9CLOT</name>
<dbReference type="EMBL" id="CAKJVE010000004">
    <property type="protein sequence ID" value="CAG9709890.1"/>
    <property type="molecule type" value="Genomic_DNA"/>
</dbReference>
<organism evidence="1 2">
    <name type="scientific">Clostridium neonatale</name>
    <dbReference type="NCBI Taxonomy" id="137838"/>
    <lineage>
        <taxon>Bacteria</taxon>
        <taxon>Bacillati</taxon>
        <taxon>Bacillota</taxon>
        <taxon>Clostridia</taxon>
        <taxon>Eubacteriales</taxon>
        <taxon>Clostridiaceae</taxon>
        <taxon>Clostridium</taxon>
    </lineage>
</organism>